<comment type="caution">
    <text evidence="1">The sequence shown here is derived from an EMBL/GenBank/DDBJ whole genome shotgun (WGS) entry which is preliminary data.</text>
</comment>
<proteinExistence type="predicted"/>
<dbReference type="Proteomes" id="UP001206350">
    <property type="component" value="Unassembled WGS sequence"/>
</dbReference>
<name>A0AAW5LBE2_9PAST</name>
<sequence length="264" mass="28986">MSCNPNVITIVSPSTTDVKSFSVGREAVLVTAYGLTAEDTLTFKRVNHCSSQANYKREGCCVIKPTTAEISSAVDYQLGECKPMLSPDRSSLVIRYSGSYIPVVNNENSPDLTVTVEPINGTEFTDKELGIEPCGFCLDKTWETTGSERCNQHFVEQEEISNCGNIRWTRTKKRCGYYASVPMPITLDEGDCCGSQFMGYLFHPNETRDPDATVEITDCEGKLHGYAYPQAGDGHTLPIEECDGNIIGYAVNNSATAPQQLECK</sequence>
<accession>A0AAW5LBE2</accession>
<dbReference type="AlphaFoldDB" id="A0AAW5LBE2"/>
<evidence type="ECO:0000313" key="1">
    <source>
        <dbReference type="EMBL" id="MCQ9120964.1"/>
    </source>
</evidence>
<dbReference type="EMBL" id="JALJCU010000008">
    <property type="protein sequence ID" value="MCQ9120964.1"/>
    <property type="molecule type" value="Genomic_DNA"/>
</dbReference>
<keyword evidence="2" id="KW-1185">Reference proteome</keyword>
<evidence type="ECO:0000313" key="2">
    <source>
        <dbReference type="Proteomes" id="UP001206350"/>
    </source>
</evidence>
<protein>
    <submittedName>
        <fullName evidence="1">Uncharacterized protein</fullName>
    </submittedName>
</protein>
<dbReference type="RefSeq" id="WP_077664423.1">
    <property type="nucleotide sequence ID" value="NZ_JALJCU010000008.1"/>
</dbReference>
<reference evidence="1 2" key="1">
    <citation type="journal article" date="2022" name="Microbiol. Spectr.">
        <title>Microbiota of the Pregnant Mouse: Characterization of the Bacterial Communities in the Oral Cavity, Lung, Intestine, and Vagina through Culture and DNA Sequencing.</title>
        <authorList>
            <person name="Greenberg J.M."/>
            <person name="Romero R."/>
            <person name="Winters A.D."/>
            <person name="Galaz J."/>
            <person name="Garcia-Flores V."/>
            <person name="Arenas-Hernandez M."/>
            <person name="Panzer J."/>
            <person name="Shaffer Z."/>
            <person name="Kracht D.J."/>
            <person name="Gomez-Lopez N."/>
            <person name="Theis K.R."/>
        </authorList>
    </citation>
    <scope>NUCLEOTIDE SEQUENCE [LARGE SCALE GENOMIC DNA]</scope>
    <source>
        <strain evidence="1 2">MAC-C1-H1</strain>
    </source>
</reference>
<gene>
    <name evidence="1" type="ORF">MUU45_000782</name>
</gene>
<organism evidence="1 2">
    <name type="scientific">Rodentibacter pneumotropicus</name>
    <dbReference type="NCBI Taxonomy" id="758"/>
    <lineage>
        <taxon>Bacteria</taxon>
        <taxon>Pseudomonadati</taxon>
        <taxon>Pseudomonadota</taxon>
        <taxon>Gammaproteobacteria</taxon>
        <taxon>Pasteurellales</taxon>
        <taxon>Pasteurellaceae</taxon>
        <taxon>Rodentibacter</taxon>
    </lineage>
</organism>